<proteinExistence type="predicted"/>
<name>A0A9D1EWB6_9FIRM</name>
<reference evidence="1" key="2">
    <citation type="journal article" date="2021" name="PeerJ">
        <title>Extensive microbial diversity within the chicken gut microbiome revealed by metagenomics and culture.</title>
        <authorList>
            <person name="Gilroy R."/>
            <person name="Ravi A."/>
            <person name="Getino M."/>
            <person name="Pursley I."/>
            <person name="Horton D.L."/>
            <person name="Alikhan N.F."/>
            <person name="Baker D."/>
            <person name="Gharbi K."/>
            <person name="Hall N."/>
            <person name="Watson M."/>
            <person name="Adriaenssens E.M."/>
            <person name="Foster-Nyarko E."/>
            <person name="Jarju S."/>
            <person name="Secka A."/>
            <person name="Antonio M."/>
            <person name="Oren A."/>
            <person name="Chaudhuri R.R."/>
            <person name="La Ragione R."/>
            <person name="Hildebrand F."/>
            <person name="Pallen M.J."/>
        </authorList>
    </citation>
    <scope>NUCLEOTIDE SEQUENCE</scope>
    <source>
        <strain evidence="1">CHK190-19873</strain>
    </source>
</reference>
<evidence type="ECO:0008006" key="3">
    <source>
        <dbReference type="Google" id="ProtNLM"/>
    </source>
</evidence>
<dbReference type="Proteomes" id="UP000823935">
    <property type="component" value="Unassembled WGS sequence"/>
</dbReference>
<sequence length="95" mass="11130">MEWKDRSVYLGNDLKLFNLVRDTLEAEKVPYKYHVRNHQGQFFGLGRGTIRGRTGSLGMSLEHAYEYEIKVSEKEEERARHLINKAMQDAASREE</sequence>
<protein>
    <recommendedName>
        <fullName evidence="3">DUF2007 domain-containing protein</fullName>
    </recommendedName>
</protein>
<dbReference type="AlphaFoldDB" id="A0A9D1EWB6"/>
<reference evidence="1" key="1">
    <citation type="submission" date="2020-10" db="EMBL/GenBank/DDBJ databases">
        <authorList>
            <person name="Gilroy R."/>
        </authorList>
    </citation>
    <scope>NUCLEOTIDE SEQUENCE</scope>
    <source>
        <strain evidence="1">CHK190-19873</strain>
    </source>
</reference>
<organism evidence="1 2">
    <name type="scientific">Candidatus Limivivens intestinipullorum</name>
    <dbReference type="NCBI Taxonomy" id="2840858"/>
    <lineage>
        <taxon>Bacteria</taxon>
        <taxon>Bacillati</taxon>
        <taxon>Bacillota</taxon>
        <taxon>Clostridia</taxon>
        <taxon>Lachnospirales</taxon>
        <taxon>Lachnospiraceae</taxon>
        <taxon>Lachnospiraceae incertae sedis</taxon>
        <taxon>Candidatus Limivivens</taxon>
    </lineage>
</organism>
<dbReference type="EMBL" id="DVIQ01000110">
    <property type="protein sequence ID" value="HIS33029.1"/>
    <property type="molecule type" value="Genomic_DNA"/>
</dbReference>
<evidence type="ECO:0000313" key="2">
    <source>
        <dbReference type="Proteomes" id="UP000823935"/>
    </source>
</evidence>
<comment type="caution">
    <text evidence="1">The sequence shown here is derived from an EMBL/GenBank/DDBJ whole genome shotgun (WGS) entry which is preliminary data.</text>
</comment>
<evidence type="ECO:0000313" key="1">
    <source>
        <dbReference type="EMBL" id="HIS33029.1"/>
    </source>
</evidence>
<gene>
    <name evidence="1" type="ORF">IAB44_16015</name>
</gene>
<accession>A0A9D1EWB6</accession>